<dbReference type="PANTHER" id="PTHR12827:SF3">
    <property type="entry name" value="ANAPHASE-PROMOTING COMPLEX SUBUNIT 1"/>
    <property type="match status" value="1"/>
</dbReference>
<keyword evidence="5" id="KW-0131">Cell cycle</keyword>
<dbReference type="InterPro" id="IPR024990">
    <property type="entry name" value="Apc1"/>
</dbReference>
<evidence type="ECO:0000256" key="6">
    <source>
        <dbReference type="SAM" id="MobiDB-lite"/>
    </source>
</evidence>
<dbReference type="Pfam" id="PF20518">
    <property type="entry name" value="Apc1_MidN"/>
    <property type="match status" value="1"/>
</dbReference>
<keyword evidence="2" id="KW-0132">Cell division</keyword>
<dbReference type="GO" id="GO:0051301">
    <property type="term" value="P:cell division"/>
    <property type="evidence" value="ECO:0007669"/>
    <property type="project" value="UniProtKB-KW"/>
</dbReference>
<keyword evidence="3" id="KW-0677">Repeat</keyword>
<dbReference type="InterPro" id="IPR046794">
    <property type="entry name" value="Apc1_MidN"/>
</dbReference>
<dbReference type="InterPro" id="IPR049255">
    <property type="entry name" value="Apc1_N"/>
</dbReference>
<reference evidence="11" key="1">
    <citation type="journal article" date="2020" name="Cell">
        <title>Large-Scale Comparative Analyses of Tick Genomes Elucidate Their Genetic Diversity and Vector Capacities.</title>
        <authorList>
            <consortium name="Tick Genome and Microbiome Consortium (TIGMIC)"/>
            <person name="Jia N."/>
            <person name="Wang J."/>
            <person name="Shi W."/>
            <person name="Du L."/>
            <person name="Sun Y."/>
            <person name="Zhan W."/>
            <person name="Jiang J.F."/>
            <person name="Wang Q."/>
            <person name="Zhang B."/>
            <person name="Ji P."/>
            <person name="Bell-Sakyi L."/>
            <person name="Cui X.M."/>
            <person name="Yuan T.T."/>
            <person name="Jiang B.G."/>
            <person name="Yang W.F."/>
            <person name="Lam T.T."/>
            <person name="Chang Q.C."/>
            <person name="Ding S.J."/>
            <person name="Wang X.J."/>
            <person name="Zhu J.G."/>
            <person name="Ruan X.D."/>
            <person name="Zhao L."/>
            <person name="Wei J.T."/>
            <person name="Ye R.Z."/>
            <person name="Que T.C."/>
            <person name="Du C.H."/>
            <person name="Zhou Y.H."/>
            <person name="Cheng J.X."/>
            <person name="Dai P.F."/>
            <person name="Guo W.B."/>
            <person name="Han X.H."/>
            <person name="Huang E.J."/>
            <person name="Li L.F."/>
            <person name="Wei W."/>
            <person name="Gao Y.C."/>
            <person name="Liu J.Z."/>
            <person name="Shao H.Z."/>
            <person name="Wang X."/>
            <person name="Wang C.C."/>
            <person name="Yang T.C."/>
            <person name="Huo Q.B."/>
            <person name="Li W."/>
            <person name="Chen H.Y."/>
            <person name="Chen S.E."/>
            <person name="Zhou L.G."/>
            <person name="Ni X.B."/>
            <person name="Tian J.H."/>
            <person name="Sheng Y."/>
            <person name="Liu T."/>
            <person name="Pan Y.S."/>
            <person name="Xia L.Y."/>
            <person name="Li J."/>
            <person name="Zhao F."/>
            <person name="Cao W.C."/>
        </authorList>
    </citation>
    <scope>NUCLEOTIDE SEQUENCE</scope>
    <source>
        <strain evidence="11">Rsan-2018</strain>
    </source>
</reference>
<dbReference type="Pfam" id="PF12859">
    <property type="entry name" value="ANAPC1"/>
    <property type="match status" value="2"/>
</dbReference>
<feature type="compositionally biased region" description="Low complexity" evidence="6">
    <location>
        <begin position="326"/>
        <end position="340"/>
    </location>
</feature>
<evidence type="ECO:0000256" key="1">
    <source>
        <dbReference type="ARBA" id="ARBA00010547"/>
    </source>
</evidence>
<dbReference type="EMBL" id="JABSTV010001246">
    <property type="protein sequence ID" value="KAH7975668.1"/>
    <property type="molecule type" value="Genomic_DNA"/>
</dbReference>
<dbReference type="GO" id="GO:0005680">
    <property type="term" value="C:anaphase-promoting complex"/>
    <property type="evidence" value="ECO:0007669"/>
    <property type="project" value="InterPro"/>
</dbReference>
<comment type="caution">
    <text evidence="11">The sequence shown here is derived from an EMBL/GenBank/DDBJ whole genome shotgun (WGS) entry which is preliminary data.</text>
</comment>
<keyword evidence="12" id="KW-1185">Reference proteome</keyword>
<dbReference type="InterPro" id="IPR041221">
    <property type="entry name" value="APC1_C"/>
</dbReference>
<accession>A0A9D4QF95</accession>
<dbReference type="Pfam" id="PF18122">
    <property type="entry name" value="APC1_C"/>
    <property type="match status" value="1"/>
</dbReference>
<evidence type="ECO:0000259" key="8">
    <source>
        <dbReference type="Pfam" id="PF18122"/>
    </source>
</evidence>
<evidence type="ECO:0000256" key="2">
    <source>
        <dbReference type="ARBA" id="ARBA00022618"/>
    </source>
</evidence>
<feature type="domain" description="Anaphase-promoting complex subunit 1 N-terminal" evidence="7">
    <location>
        <begin position="477"/>
        <end position="622"/>
    </location>
</feature>
<dbReference type="GO" id="GO:0070979">
    <property type="term" value="P:protein K11-linked ubiquitination"/>
    <property type="evidence" value="ECO:0007669"/>
    <property type="project" value="TreeGrafter"/>
</dbReference>
<evidence type="ECO:0000259" key="10">
    <source>
        <dbReference type="Pfam" id="PF21282"/>
    </source>
</evidence>
<dbReference type="PANTHER" id="PTHR12827">
    <property type="entry name" value="MEIOTIC CHECKPOINT REGULATOR TSG24 FAMILY MEMBER"/>
    <property type="match status" value="1"/>
</dbReference>
<evidence type="ECO:0000313" key="11">
    <source>
        <dbReference type="EMBL" id="KAH7975668.1"/>
    </source>
</evidence>
<sequence>MIAAGEPLEFVPYGTEYLTHHPGNVRHCSDGSSGDRVPTGPTSAAELSEALRGVSLRINRRSDDGPQPRPSFWKLRESPCLEDDDSDGEEEIYASSNTVVWSKSNGGDVRTVLRTFNISGKIQDALWCDFLVADYQARHLVGSASETETRVPCVCIFEESAGTLHCFSRSGEDYTRSVPFVVSRLWPMRYGLLIERRLRDVAAQVTSHFPLATPNEHSAAGAMMFSLLHPLDEVAPVVSRNAMHGRIPKFGYTQCGSGVEVVYVCEEPSLLVTFHGSQGTHSVWEVRRTTDEEDQYVDTSAAAYGLDRTPASFRAAALSSSPATNSSFSCSPRRSHSASANGRSALERASNSGHHNHSPLAHMAYLSRSQSPLPVFTPSHENTFNTNLTYDQCEPQASPLVPDICLDQLWCEPQPSGERASKAFVIRDMVGNAYLCFHLSSRKTLKLVSLSKSSARPTLKECDTISALDVQYLPSLNMLLVLDLNHSLTLYAGPSRLCKVHVPSFVFAPTRELECSLPRRNSGANSSFSDVGVSSMPASAGHSHKAGEDSGPLPLPHHVSLQDGVRNRVTLESSSGTYYRLSLPAMSKDRIVKRCLKALSTVLPQELGVQVLTRWYMSRNAPGPTDLTASTEMHSFLVFILGTVGCVAASNGLQQVGGMDLDVVTPVAVKKSKSSEGGSNGDWEYLLERSGGSLGPASRSVPKVGPKMPLFVPSCETSASNVAPLQDHAYSVLIALHLVYEDAKLDVLEWPSLPRFAEFLYRLSVHLGLKSYQDLYRKDFPEKIRIVDVSSTASIPEGEPRTPSWFPLSPPNIFSWIANTMAHLSDKSSRFLYIPGTTRSLKAVVLLYSVLSRPLECSFSTELLQDISAASLGKHESHKFSFHKQSGVGERIVSLLVKLGISLDQLSRWPSGVVAPLQDAMVECQDSPALGWGPAACRLVGREDLAELTAQKQRKCLAKMPVPSVHENPKQGSSLIEKDNGFELLNKEMCKLKFSKDQRISEACRMLQSSMPVCIAIQQRPEVSDHEFVEEQERHLYGLCIRTMALPVGRGMMTLRSCQPVLADPLPIPKLCLTGRVPLRNATVDMSHIEVPPNMNTWPLFHNGVAAGLRVAPDASDVDSSWITFNKPRASTATDATIEHAGFLLGLGLNGHLSALTTTAIHDYMLKNHELTSVGLLLGLAASKLGSMDLAGTKLMSIHVETLLPPTSTELDVHPLVCVASVMGLGLLYAESGHSQMADILLGEIGRPPGPEMDHCIDRESYALAAGLALGLIMLGKGGSHSHHSDLRMAEQLHHYMVGGRVRSAGSQRERFRSPSYQIREGNAVNVHVTSPAATLALGMMFFNSGDKAVAGWMAAPETQYLLDMVRPDFLLLRTLASGLILWSDVCPTKAWIQSHIPEVVATYAFQRTSEDVDIDHETMSQAYCNILAGACLCVGLKFAGSANYEAFDILRHYTMYFLDLQKQAVAEQAGRNTLETCLLVTVLSLSLVMAGTGDLEVMRICRHLRLRSTHASSHVLYGSYLATHMALGFLFLGGTELTLSTRPMAVAALLCSLFPCFPIHSSDNRYHLQAFRHLYVLAVEPRHLLPVDSITGNVVYSHITISFRPTNAYGPCEYVLKAPCHLPELDLLDSIGLNDPRYWPITFRRDKNWDLLKSVLSNRGRLCVKHKAGCLPYAVDPTGCKTAFEQSAIKDLLRGWSLRPKVSACFSENTVISKFTEFFLRVRAFGDSEQALQHAFGTILLECTMRERVDMLSTLFDLFQTARHDFMQSTLPLWQARIVLAYYDHCRGPKQQLIDKSFALTLRARIAAAVDDVLPKEVLCAAVQTYVKNGPNVPAAALPFLVWHDISYPLSNARQSCDSPAHFLAFCLEHLSPAIGSETILQSLL</sequence>
<dbReference type="Pfam" id="PF21282">
    <property type="entry name" value="APC1_3rd"/>
    <property type="match status" value="1"/>
</dbReference>
<feature type="region of interest" description="Disordered" evidence="6">
    <location>
        <begin position="519"/>
        <end position="559"/>
    </location>
</feature>
<proteinExistence type="inferred from homology"/>
<evidence type="ECO:0000313" key="12">
    <source>
        <dbReference type="Proteomes" id="UP000821837"/>
    </source>
</evidence>
<dbReference type="VEuPathDB" id="VectorBase:RSAN_054058"/>
<feature type="domain" description="Anaphase-promoting complex subunit 1 beta-sandwich" evidence="10">
    <location>
        <begin position="1583"/>
        <end position="1667"/>
    </location>
</feature>
<evidence type="ECO:0000256" key="5">
    <source>
        <dbReference type="ARBA" id="ARBA00023306"/>
    </source>
</evidence>
<dbReference type="InterPro" id="IPR048971">
    <property type="entry name" value="Apc1_3rd"/>
</dbReference>
<feature type="domain" description="Anaphase-promoting complex subunit 1 N-terminal" evidence="7">
    <location>
        <begin position="82"/>
        <end position="215"/>
    </location>
</feature>
<keyword evidence="4" id="KW-0498">Mitosis</keyword>
<dbReference type="Gene3D" id="1.25.10.10">
    <property type="entry name" value="Leucine-rich Repeat Variant"/>
    <property type="match status" value="2"/>
</dbReference>
<name>A0A9D4QF95_RHISA</name>
<protein>
    <recommendedName>
        <fullName evidence="13">Anaphase-promoting complex subunit 1</fullName>
    </recommendedName>
</protein>
<feature type="domain" description="Anaphase-promoting complex subunit 1 middle" evidence="9">
    <location>
        <begin position="667"/>
        <end position="946"/>
    </location>
</feature>
<evidence type="ECO:0000256" key="4">
    <source>
        <dbReference type="ARBA" id="ARBA00022776"/>
    </source>
</evidence>
<evidence type="ECO:0000256" key="3">
    <source>
        <dbReference type="ARBA" id="ARBA00022737"/>
    </source>
</evidence>
<feature type="region of interest" description="Disordered" evidence="6">
    <location>
        <begin position="58"/>
        <end position="88"/>
    </location>
</feature>
<dbReference type="Proteomes" id="UP000821837">
    <property type="component" value="Chromosome 10"/>
</dbReference>
<dbReference type="GO" id="GO:0060090">
    <property type="term" value="F:molecular adaptor activity"/>
    <property type="evidence" value="ECO:0007669"/>
    <property type="project" value="TreeGrafter"/>
</dbReference>
<dbReference type="GO" id="GO:0031145">
    <property type="term" value="P:anaphase-promoting complex-dependent catabolic process"/>
    <property type="evidence" value="ECO:0007669"/>
    <property type="project" value="TreeGrafter"/>
</dbReference>
<feature type="region of interest" description="Disordered" evidence="6">
    <location>
        <begin position="321"/>
        <end position="359"/>
    </location>
</feature>
<dbReference type="InterPro" id="IPR011989">
    <property type="entry name" value="ARM-like"/>
</dbReference>
<evidence type="ECO:0000259" key="9">
    <source>
        <dbReference type="Pfam" id="PF20518"/>
    </source>
</evidence>
<reference evidence="11" key="2">
    <citation type="submission" date="2021-09" db="EMBL/GenBank/DDBJ databases">
        <authorList>
            <person name="Jia N."/>
            <person name="Wang J."/>
            <person name="Shi W."/>
            <person name="Du L."/>
            <person name="Sun Y."/>
            <person name="Zhan W."/>
            <person name="Jiang J."/>
            <person name="Wang Q."/>
            <person name="Zhang B."/>
            <person name="Ji P."/>
            <person name="Sakyi L.B."/>
            <person name="Cui X."/>
            <person name="Yuan T."/>
            <person name="Jiang B."/>
            <person name="Yang W."/>
            <person name="Lam T.T.-Y."/>
            <person name="Chang Q."/>
            <person name="Ding S."/>
            <person name="Wang X."/>
            <person name="Zhu J."/>
            <person name="Ruan X."/>
            <person name="Zhao L."/>
            <person name="Wei J."/>
            <person name="Que T."/>
            <person name="Du C."/>
            <person name="Cheng J."/>
            <person name="Dai P."/>
            <person name="Han X."/>
            <person name="Huang E."/>
            <person name="Gao Y."/>
            <person name="Liu J."/>
            <person name="Shao H."/>
            <person name="Ye R."/>
            <person name="Li L."/>
            <person name="Wei W."/>
            <person name="Wang X."/>
            <person name="Wang C."/>
            <person name="Huo Q."/>
            <person name="Li W."/>
            <person name="Guo W."/>
            <person name="Chen H."/>
            <person name="Chen S."/>
            <person name="Zhou L."/>
            <person name="Zhou L."/>
            <person name="Ni X."/>
            <person name="Tian J."/>
            <person name="Zhou Y."/>
            <person name="Sheng Y."/>
            <person name="Liu T."/>
            <person name="Pan Y."/>
            <person name="Xia L."/>
            <person name="Li J."/>
            <person name="Zhao F."/>
            <person name="Cao W."/>
        </authorList>
    </citation>
    <scope>NUCLEOTIDE SEQUENCE</scope>
    <source>
        <strain evidence="11">Rsan-2018</strain>
        <tissue evidence="11">Larvae</tissue>
    </source>
</reference>
<dbReference type="GO" id="GO:0007091">
    <property type="term" value="P:metaphase/anaphase transition of mitotic cell cycle"/>
    <property type="evidence" value="ECO:0007669"/>
    <property type="project" value="TreeGrafter"/>
</dbReference>
<dbReference type="OMA" id="MQPPDSR"/>
<comment type="similarity">
    <text evidence="1">Belongs to the APC1 family.</text>
</comment>
<dbReference type="OrthoDB" id="26401at2759"/>
<evidence type="ECO:0000259" key="7">
    <source>
        <dbReference type="Pfam" id="PF12859"/>
    </source>
</evidence>
<organism evidence="11 12">
    <name type="scientific">Rhipicephalus sanguineus</name>
    <name type="common">Brown dog tick</name>
    <name type="synonym">Ixodes sanguineus</name>
    <dbReference type="NCBI Taxonomy" id="34632"/>
    <lineage>
        <taxon>Eukaryota</taxon>
        <taxon>Metazoa</taxon>
        <taxon>Ecdysozoa</taxon>
        <taxon>Arthropoda</taxon>
        <taxon>Chelicerata</taxon>
        <taxon>Arachnida</taxon>
        <taxon>Acari</taxon>
        <taxon>Parasitiformes</taxon>
        <taxon>Ixodida</taxon>
        <taxon>Ixodoidea</taxon>
        <taxon>Ixodidae</taxon>
        <taxon>Rhipicephalinae</taxon>
        <taxon>Rhipicephalus</taxon>
        <taxon>Rhipicephalus</taxon>
    </lineage>
</organism>
<evidence type="ECO:0008006" key="13">
    <source>
        <dbReference type="Google" id="ProtNLM"/>
    </source>
</evidence>
<gene>
    <name evidence="11" type="ORF">HPB52_004053</name>
</gene>
<feature type="domain" description="Anaphase-promoting complex subunit 1 C-terminal" evidence="8">
    <location>
        <begin position="1707"/>
        <end position="1831"/>
    </location>
</feature>